<gene>
    <name evidence="4" type="ORF">ACFSR2_13715</name>
</gene>
<dbReference type="PANTHER" id="PTHR43539:SF78">
    <property type="entry name" value="FLAVIN-CONTAINING MONOOXYGENASE"/>
    <property type="match status" value="1"/>
</dbReference>
<dbReference type="InterPro" id="IPR036291">
    <property type="entry name" value="NAD(P)-bd_dom_sf"/>
</dbReference>
<dbReference type="PRINTS" id="PR00469">
    <property type="entry name" value="PNDRDTASEII"/>
</dbReference>
<keyword evidence="1" id="KW-0285">Flavoprotein</keyword>
<keyword evidence="5" id="KW-1185">Reference proteome</keyword>
<dbReference type="PIRSF" id="PIRSF000332">
    <property type="entry name" value="FMO"/>
    <property type="match status" value="1"/>
</dbReference>
<proteinExistence type="predicted"/>
<evidence type="ECO:0000256" key="1">
    <source>
        <dbReference type="ARBA" id="ARBA00022630"/>
    </source>
</evidence>
<evidence type="ECO:0000313" key="5">
    <source>
        <dbReference type="Proteomes" id="UP001597510"/>
    </source>
</evidence>
<dbReference type="RefSeq" id="WP_340236226.1">
    <property type="nucleotide sequence ID" value="NZ_JBBEWC010000005.1"/>
</dbReference>
<dbReference type="Pfam" id="PF00743">
    <property type="entry name" value="FMO-like"/>
    <property type="match status" value="1"/>
</dbReference>
<dbReference type="InterPro" id="IPR000960">
    <property type="entry name" value="Flavin_mOase"/>
</dbReference>
<sequence>MAIIENLIIGAGPSGLSVAGRLRKLGIPFEILEKSDTVGIAWRNHYDRLHLHTDKKYSALPHLPFPADYPTFVSKNQYIAYIDSYCAHFAIKPIFGQEVISVKKNGKHWLVTTQNKTYEAKNVLVATGYNRVPKAPTLKGQAQFKGEILHSEKYKNGNPYKGKNVLVVGYGNSGAEIALDLYESGAKTFVSIRNPVNIVKREFMGRSTQSMAIFFIRFGNTFYDFIARQFKKMLLKTVEGTNIPISPLAPSEQLRTQGKVSVIDVGTLAQIKAGNIKVMPDIESLSEHEVLFKDGQQLKIDVILMATGYYARLDEIIENIAPLLNERAYPKAMWFDEEPYKGLYFVGFNLPLTGILRDINFTSEKIVKQIMKRK</sequence>
<evidence type="ECO:0000256" key="2">
    <source>
        <dbReference type="ARBA" id="ARBA00022827"/>
    </source>
</evidence>
<dbReference type="PANTHER" id="PTHR43539">
    <property type="entry name" value="FLAVIN-BINDING MONOOXYGENASE-LIKE PROTEIN (AFU_ORTHOLOGUE AFUA_4G09220)"/>
    <property type="match status" value="1"/>
</dbReference>
<evidence type="ECO:0000256" key="3">
    <source>
        <dbReference type="ARBA" id="ARBA00023002"/>
    </source>
</evidence>
<dbReference type="SUPFAM" id="SSF51905">
    <property type="entry name" value="FAD/NAD(P)-binding domain"/>
    <property type="match status" value="1"/>
</dbReference>
<dbReference type="EMBL" id="JBHULC010000011">
    <property type="protein sequence ID" value="MFD2521951.1"/>
    <property type="molecule type" value="Genomic_DNA"/>
</dbReference>
<organism evidence="4 5">
    <name type="scientific">Emticicia soli</name>
    <dbReference type="NCBI Taxonomy" id="2027878"/>
    <lineage>
        <taxon>Bacteria</taxon>
        <taxon>Pseudomonadati</taxon>
        <taxon>Bacteroidota</taxon>
        <taxon>Cytophagia</taxon>
        <taxon>Cytophagales</taxon>
        <taxon>Leadbetterellaceae</taxon>
        <taxon>Emticicia</taxon>
    </lineage>
</organism>
<dbReference type="PRINTS" id="PR00368">
    <property type="entry name" value="FADPNR"/>
</dbReference>
<dbReference type="InterPro" id="IPR050982">
    <property type="entry name" value="Auxin_biosynth/cation_transpt"/>
</dbReference>
<dbReference type="InterPro" id="IPR020946">
    <property type="entry name" value="Flavin_mOase-like"/>
</dbReference>
<keyword evidence="4" id="KW-0503">Monooxygenase</keyword>
<evidence type="ECO:0000313" key="4">
    <source>
        <dbReference type="EMBL" id="MFD2521951.1"/>
    </source>
</evidence>
<keyword evidence="2" id="KW-0274">FAD</keyword>
<reference evidence="5" key="1">
    <citation type="journal article" date="2019" name="Int. J. Syst. Evol. Microbiol.">
        <title>The Global Catalogue of Microorganisms (GCM) 10K type strain sequencing project: providing services to taxonomists for standard genome sequencing and annotation.</title>
        <authorList>
            <consortium name="The Broad Institute Genomics Platform"/>
            <consortium name="The Broad Institute Genome Sequencing Center for Infectious Disease"/>
            <person name="Wu L."/>
            <person name="Ma J."/>
        </authorList>
    </citation>
    <scope>NUCLEOTIDE SEQUENCE [LARGE SCALE GENOMIC DNA]</scope>
    <source>
        <strain evidence="5">KCTC 52344</strain>
    </source>
</reference>
<dbReference type="SUPFAM" id="SSF51735">
    <property type="entry name" value="NAD(P)-binding Rossmann-fold domains"/>
    <property type="match status" value="1"/>
</dbReference>
<accession>A0ABW5J7B9</accession>
<protein>
    <submittedName>
        <fullName evidence="4">Flavin-containing monooxygenase</fullName>
        <ecNumber evidence="4">1.14.13.-</ecNumber>
    </submittedName>
</protein>
<comment type="caution">
    <text evidence="4">The sequence shown here is derived from an EMBL/GenBank/DDBJ whole genome shotgun (WGS) entry which is preliminary data.</text>
</comment>
<dbReference type="Gene3D" id="3.50.50.60">
    <property type="entry name" value="FAD/NAD(P)-binding domain"/>
    <property type="match status" value="1"/>
</dbReference>
<dbReference type="Proteomes" id="UP001597510">
    <property type="component" value="Unassembled WGS sequence"/>
</dbReference>
<dbReference type="InterPro" id="IPR036188">
    <property type="entry name" value="FAD/NAD-bd_sf"/>
</dbReference>
<dbReference type="GO" id="GO:0004497">
    <property type="term" value="F:monooxygenase activity"/>
    <property type="evidence" value="ECO:0007669"/>
    <property type="project" value="UniProtKB-KW"/>
</dbReference>
<dbReference type="EC" id="1.14.13.-" evidence="4"/>
<keyword evidence="3 4" id="KW-0560">Oxidoreductase</keyword>
<name>A0ABW5J7B9_9BACT</name>